<keyword evidence="3" id="KW-0238">DNA-binding</keyword>
<dbReference type="SUPFAM" id="SSF47413">
    <property type="entry name" value="lambda repressor-like DNA-binding domains"/>
    <property type="match status" value="1"/>
</dbReference>
<dbReference type="PROSITE" id="PS00356">
    <property type="entry name" value="HTH_LACI_1"/>
    <property type="match status" value="1"/>
</dbReference>
<dbReference type="AlphaFoldDB" id="A0A1I5L7V9"/>
<organism evidence="6 7">
    <name type="scientific">Cohaesibacter marisflavi</name>
    <dbReference type="NCBI Taxonomy" id="655353"/>
    <lineage>
        <taxon>Bacteria</taxon>
        <taxon>Pseudomonadati</taxon>
        <taxon>Pseudomonadota</taxon>
        <taxon>Alphaproteobacteria</taxon>
        <taxon>Hyphomicrobiales</taxon>
        <taxon>Cohaesibacteraceae</taxon>
    </lineage>
</organism>
<dbReference type="Pfam" id="PF13377">
    <property type="entry name" value="Peripla_BP_3"/>
    <property type="match status" value="1"/>
</dbReference>
<keyword evidence="1" id="KW-0678">Repressor</keyword>
<dbReference type="EMBL" id="FOVR01000016">
    <property type="protein sequence ID" value="SFO93288.1"/>
    <property type="molecule type" value="Genomic_DNA"/>
</dbReference>
<protein>
    <submittedName>
        <fullName evidence="6">Transcriptional regulator, LacI family</fullName>
    </submittedName>
</protein>
<dbReference type="InterPro" id="IPR010982">
    <property type="entry name" value="Lambda_DNA-bd_dom_sf"/>
</dbReference>
<dbReference type="SUPFAM" id="SSF53822">
    <property type="entry name" value="Periplasmic binding protein-like I"/>
    <property type="match status" value="1"/>
</dbReference>
<dbReference type="Proteomes" id="UP000199236">
    <property type="component" value="Unassembled WGS sequence"/>
</dbReference>
<dbReference type="SMART" id="SM00354">
    <property type="entry name" value="HTH_LACI"/>
    <property type="match status" value="1"/>
</dbReference>
<dbReference type="GO" id="GO:0000976">
    <property type="term" value="F:transcription cis-regulatory region binding"/>
    <property type="evidence" value="ECO:0007669"/>
    <property type="project" value="TreeGrafter"/>
</dbReference>
<dbReference type="PANTHER" id="PTHR30146:SF148">
    <property type="entry name" value="HTH-TYPE TRANSCRIPTIONAL REPRESSOR PURR-RELATED"/>
    <property type="match status" value="1"/>
</dbReference>
<dbReference type="PROSITE" id="PS50932">
    <property type="entry name" value="HTH_LACI_2"/>
    <property type="match status" value="1"/>
</dbReference>
<sequence>MISVRHQEKDESKVATIYDVAKLAGVSPKTVSRVLNGDAPVKKQTRDAVDAAMAELGYVPSNAARMMRSNKSGLVGLITGAISHGIEPIEPEGLPDLFIVQGIQHVMGSSGKTLMISDTDGVSDQVPHLIRTFLQHRVEGIIYVADHHKRVTLPKVPDDFPIVLANCFDPEGHPSVLPDDKQGQKDLVAKLIQSGHRRIGYLTLDRTLVATGLRYRGYREALAEADIPYADELVSMGYEEGQERESQILMQALDRLLSLEEPPTVICCGNDEMALRLYGLLRSRGIRVPEDISVAGYDNYRVIAETLFPPLTTVELPYFTMGQIAARHLLALMSEQEEKPELPGLVGSPVCWRSSVTALNTVSVLNSKGRNNQ</sequence>
<dbReference type="Gene3D" id="1.10.260.40">
    <property type="entry name" value="lambda repressor-like DNA-binding domains"/>
    <property type="match status" value="1"/>
</dbReference>
<gene>
    <name evidence="6" type="ORF">SAMN04488056_11624</name>
</gene>
<dbReference type="InterPro" id="IPR028082">
    <property type="entry name" value="Peripla_BP_I"/>
</dbReference>
<proteinExistence type="predicted"/>
<evidence type="ECO:0000313" key="7">
    <source>
        <dbReference type="Proteomes" id="UP000199236"/>
    </source>
</evidence>
<evidence type="ECO:0000256" key="4">
    <source>
        <dbReference type="ARBA" id="ARBA00023163"/>
    </source>
</evidence>
<evidence type="ECO:0000256" key="1">
    <source>
        <dbReference type="ARBA" id="ARBA00022491"/>
    </source>
</evidence>
<dbReference type="Gene3D" id="3.40.50.2300">
    <property type="match status" value="2"/>
</dbReference>
<dbReference type="Pfam" id="PF00356">
    <property type="entry name" value="LacI"/>
    <property type="match status" value="1"/>
</dbReference>
<dbReference type="CDD" id="cd06288">
    <property type="entry name" value="PBP1_sucrose_transcription_regulator"/>
    <property type="match status" value="1"/>
</dbReference>
<keyword evidence="7" id="KW-1185">Reference proteome</keyword>
<evidence type="ECO:0000256" key="3">
    <source>
        <dbReference type="ARBA" id="ARBA00023125"/>
    </source>
</evidence>
<dbReference type="STRING" id="655353.SAMN04488056_11624"/>
<keyword evidence="4" id="KW-0804">Transcription</keyword>
<dbReference type="PRINTS" id="PR00036">
    <property type="entry name" value="HTHLACI"/>
</dbReference>
<dbReference type="CDD" id="cd01392">
    <property type="entry name" value="HTH_LacI"/>
    <property type="match status" value="1"/>
</dbReference>
<dbReference type="PANTHER" id="PTHR30146">
    <property type="entry name" value="LACI-RELATED TRANSCRIPTIONAL REPRESSOR"/>
    <property type="match status" value="1"/>
</dbReference>
<keyword evidence="2" id="KW-0805">Transcription regulation</keyword>
<dbReference type="GO" id="GO:0003700">
    <property type="term" value="F:DNA-binding transcription factor activity"/>
    <property type="evidence" value="ECO:0007669"/>
    <property type="project" value="TreeGrafter"/>
</dbReference>
<dbReference type="InterPro" id="IPR000843">
    <property type="entry name" value="HTH_LacI"/>
</dbReference>
<reference evidence="6 7" key="1">
    <citation type="submission" date="2016-10" db="EMBL/GenBank/DDBJ databases">
        <authorList>
            <person name="de Groot N.N."/>
        </authorList>
    </citation>
    <scope>NUCLEOTIDE SEQUENCE [LARGE SCALE GENOMIC DNA]</scope>
    <source>
        <strain evidence="6 7">CGMCC 1.9157</strain>
    </source>
</reference>
<evidence type="ECO:0000313" key="6">
    <source>
        <dbReference type="EMBL" id="SFO93288.1"/>
    </source>
</evidence>
<name>A0A1I5L7V9_9HYPH</name>
<evidence type="ECO:0000256" key="2">
    <source>
        <dbReference type="ARBA" id="ARBA00023015"/>
    </source>
</evidence>
<accession>A0A1I5L7V9</accession>
<dbReference type="InterPro" id="IPR046335">
    <property type="entry name" value="LacI/GalR-like_sensor"/>
</dbReference>
<evidence type="ECO:0000259" key="5">
    <source>
        <dbReference type="PROSITE" id="PS50932"/>
    </source>
</evidence>
<feature type="domain" description="HTH lacI-type" evidence="5">
    <location>
        <begin position="15"/>
        <end position="69"/>
    </location>
</feature>